<dbReference type="GO" id="GO:0005929">
    <property type="term" value="C:cilium"/>
    <property type="evidence" value="ECO:0007669"/>
    <property type="project" value="TreeGrafter"/>
</dbReference>
<dbReference type="Proteomes" id="UP000580250">
    <property type="component" value="Unassembled WGS sequence"/>
</dbReference>
<keyword evidence="1" id="KW-1133">Transmembrane helix</keyword>
<dbReference type="Gene3D" id="3.40.30.10">
    <property type="entry name" value="Glutaredoxin"/>
    <property type="match status" value="1"/>
</dbReference>
<dbReference type="InterPro" id="IPR036249">
    <property type="entry name" value="Thioredoxin-like_sf"/>
</dbReference>
<evidence type="ECO:0000313" key="4">
    <source>
        <dbReference type="Proteomes" id="UP000580250"/>
    </source>
</evidence>
<keyword evidence="2" id="KW-0732">Signal</keyword>
<feature type="transmembrane region" description="Helical" evidence="1">
    <location>
        <begin position="255"/>
        <end position="274"/>
    </location>
</feature>
<evidence type="ECO:0000256" key="2">
    <source>
        <dbReference type="SAM" id="SignalP"/>
    </source>
</evidence>
<feature type="chain" id="PRO_5027987472" evidence="2">
    <location>
        <begin position="18"/>
        <end position="295"/>
    </location>
</feature>
<dbReference type="AlphaFoldDB" id="A0A6V7V4N0"/>
<dbReference type="PANTHER" id="PTHR14684:SF2">
    <property type="entry name" value="THIOREDOXIN DOMAIN-CONTAINING PROTEIN 15"/>
    <property type="match status" value="1"/>
</dbReference>
<evidence type="ECO:0000256" key="1">
    <source>
        <dbReference type="SAM" id="Phobius"/>
    </source>
</evidence>
<accession>A0A6V7V4N0</accession>
<protein>
    <submittedName>
        <fullName evidence="3">Uncharacterized protein</fullName>
    </submittedName>
</protein>
<dbReference type="SUPFAM" id="SSF52833">
    <property type="entry name" value="Thioredoxin-like"/>
    <property type="match status" value="1"/>
</dbReference>
<dbReference type="GO" id="GO:0060271">
    <property type="term" value="P:cilium assembly"/>
    <property type="evidence" value="ECO:0007669"/>
    <property type="project" value="TreeGrafter"/>
</dbReference>
<reference evidence="3 4" key="1">
    <citation type="submission" date="2020-08" db="EMBL/GenBank/DDBJ databases">
        <authorList>
            <person name="Koutsovoulos G."/>
            <person name="Danchin GJ E."/>
        </authorList>
    </citation>
    <scope>NUCLEOTIDE SEQUENCE [LARGE SCALE GENOMIC DNA]</scope>
</reference>
<gene>
    <name evidence="3" type="ORF">MENT_LOCUS21256</name>
</gene>
<proteinExistence type="predicted"/>
<organism evidence="3 4">
    <name type="scientific">Meloidogyne enterolobii</name>
    <name type="common">Root-knot nematode worm</name>
    <name type="synonym">Meloidogyne mayaguensis</name>
    <dbReference type="NCBI Taxonomy" id="390850"/>
    <lineage>
        <taxon>Eukaryota</taxon>
        <taxon>Metazoa</taxon>
        <taxon>Ecdysozoa</taxon>
        <taxon>Nematoda</taxon>
        <taxon>Chromadorea</taxon>
        <taxon>Rhabditida</taxon>
        <taxon>Tylenchina</taxon>
        <taxon>Tylenchomorpha</taxon>
        <taxon>Tylenchoidea</taxon>
        <taxon>Meloidogynidae</taxon>
        <taxon>Meloidogyninae</taxon>
        <taxon>Meloidogyne</taxon>
    </lineage>
</organism>
<comment type="caution">
    <text evidence="3">The sequence shown here is derived from an EMBL/GenBank/DDBJ whole genome shotgun (WGS) entry which is preliminary data.</text>
</comment>
<sequence length="295" mass="34296">MIYLFYYLFSLLQFVISIDEQNSSDLVINNTNKNEDIQLNITNVGGTFGCPAFSSFKFWVARQCPPMNDTRCMVSLPCDLNISWKLNCGTADDVLRPRMQLFTAQEMLYLTKLRDKAGRPWCLLSFFFSPDCIFSSKVADSFYQIARFYPKLRVVAVDVSKGGKEMESLIAQYGIASTPVLAIWQDGLPRLRLYEDYSKLHTLINVIRLQTDLKPKVIFKNYEEFNESGCTETEPCRQEFLSRFKYLQAELGFDWYLFVASITCILNITYFILFSTKGRELIRQYFPRLRNLFAS</sequence>
<evidence type="ECO:0000313" key="3">
    <source>
        <dbReference type="EMBL" id="CAD2169893.1"/>
    </source>
</evidence>
<feature type="signal peptide" evidence="2">
    <location>
        <begin position="1"/>
        <end position="17"/>
    </location>
</feature>
<dbReference type="OrthoDB" id="1899781at2759"/>
<dbReference type="PANTHER" id="PTHR14684">
    <property type="entry name" value="THIOREDOXIN DOMAIN-CONTAINING PROTEIN 15"/>
    <property type="match status" value="1"/>
</dbReference>
<dbReference type="InterPro" id="IPR042418">
    <property type="entry name" value="TXNDC15"/>
</dbReference>
<dbReference type="EMBL" id="CAJEWN010000160">
    <property type="protein sequence ID" value="CAD2169893.1"/>
    <property type="molecule type" value="Genomic_DNA"/>
</dbReference>
<keyword evidence="1" id="KW-0812">Transmembrane</keyword>
<keyword evidence="1" id="KW-0472">Membrane</keyword>
<name>A0A6V7V4N0_MELEN</name>